<sequence>MKKNIAIVLLGVVALVCFGGWVHSAQEARSNAIVMHSEAQIIRDLKGIK</sequence>
<evidence type="ECO:0000313" key="2">
    <source>
        <dbReference type="Proteomes" id="UP001529343"/>
    </source>
</evidence>
<accession>A0ABT7UZE1</accession>
<proteinExistence type="predicted"/>
<dbReference type="EMBL" id="JAUDDW010000035">
    <property type="protein sequence ID" value="MDM8267073.1"/>
    <property type="molecule type" value="Genomic_DNA"/>
</dbReference>
<name>A0ABT7UZE1_9LACO</name>
<reference evidence="2" key="1">
    <citation type="submission" date="2023-06" db="EMBL/GenBank/DDBJ databases">
        <title>Identification and characterization of horizontal gene transfer across gut microbiota members of farm animals based on homology search.</title>
        <authorList>
            <person name="Zeman M."/>
            <person name="Kubasova T."/>
            <person name="Jahodarova E."/>
            <person name="Nykrynova M."/>
            <person name="Rychlik I."/>
        </authorList>
    </citation>
    <scope>NUCLEOTIDE SEQUENCE [LARGE SCALE GENOMIC DNA]</scope>
    <source>
        <strain evidence="2">161_Gplus</strain>
    </source>
</reference>
<dbReference type="RefSeq" id="WP_289586465.1">
    <property type="nucleotide sequence ID" value="NZ_JAUDDW010000035.1"/>
</dbReference>
<organism evidence="1 2">
    <name type="scientific">Limosilactobacillus pontis</name>
    <dbReference type="NCBI Taxonomy" id="35787"/>
    <lineage>
        <taxon>Bacteria</taxon>
        <taxon>Bacillati</taxon>
        <taxon>Bacillota</taxon>
        <taxon>Bacilli</taxon>
        <taxon>Lactobacillales</taxon>
        <taxon>Lactobacillaceae</taxon>
        <taxon>Limosilactobacillus</taxon>
    </lineage>
</organism>
<dbReference type="Proteomes" id="UP001529343">
    <property type="component" value="Unassembled WGS sequence"/>
</dbReference>
<keyword evidence="2" id="KW-1185">Reference proteome</keyword>
<protein>
    <submittedName>
        <fullName evidence="1">Uncharacterized protein</fullName>
    </submittedName>
</protein>
<evidence type="ECO:0000313" key="1">
    <source>
        <dbReference type="EMBL" id="MDM8267073.1"/>
    </source>
</evidence>
<gene>
    <name evidence="1" type="ORF">QUW44_07935</name>
</gene>
<comment type="caution">
    <text evidence="1">The sequence shown here is derived from an EMBL/GenBank/DDBJ whole genome shotgun (WGS) entry which is preliminary data.</text>
</comment>